<sequence>MIFHSFTSFRSLLRPSPFSCYTSLDSHFSCEEREYHGT</sequence>
<reference evidence="1" key="1">
    <citation type="journal article" date="2021" name="Proc. Natl. Acad. Sci. U.S.A.">
        <title>A Catalog of Tens of Thousands of Viruses from Human Metagenomes Reveals Hidden Associations with Chronic Diseases.</title>
        <authorList>
            <person name="Tisza M.J."/>
            <person name="Buck C.B."/>
        </authorList>
    </citation>
    <scope>NUCLEOTIDE SEQUENCE</scope>
    <source>
        <strain evidence="1">Ct1E017</strain>
    </source>
</reference>
<proteinExistence type="predicted"/>
<accession>A0A8S5T016</accession>
<dbReference type="EMBL" id="BK032720">
    <property type="protein sequence ID" value="DAF56601.1"/>
    <property type="molecule type" value="Genomic_DNA"/>
</dbReference>
<evidence type="ECO:0000313" key="1">
    <source>
        <dbReference type="EMBL" id="DAF56601.1"/>
    </source>
</evidence>
<protein>
    <submittedName>
        <fullName evidence="1">Uncharacterized protein</fullName>
    </submittedName>
</protein>
<name>A0A8S5T016_9CAUD</name>
<organism evidence="1">
    <name type="scientific">Siphoviridae sp. ct1E017</name>
    <dbReference type="NCBI Taxonomy" id="2827764"/>
    <lineage>
        <taxon>Viruses</taxon>
        <taxon>Duplodnaviria</taxon>
        <taxon>Heunggongvirae</taxon>
        <taxon>Uroviricota</taxon>
        <taxon>Caudoviricetes</taxon>
    </lineage>
</organism>